<evidence type="ECO:0000313" key="8">
    <source>
        <dbReference type="EMBL" id="SHF68653.1"/>
    </source>
</evidence>
<comment type="similarity">
    <text evidence="2">Belongs to the UPF0324 family.</text>
</comment>
<feature type="transmembrane region" description="Helical" evidence="7">
    <location>
        <begin position="140"/>
        <end position="161"/>
    </location>
</feature>
<evidence type="ECO:0000256" key="3">
    <source>
        <dbReference type="ARBA" id="ARBA00022475"/>
    </source>
</evidence>
<feature type="transmembrane region" description="Helical" evidence="7">
    <location>
        <begin position="57"/>
        <end position="77"/>
    </location>
</feature>
<keyword evidence="9" id="KW-1185">Reference proteome</keyword>
<dbReference type="RefSeq" id="WP_073402576.1">
    <property type="nucleotide sequence ID" value="NZ_FQTV01000012.1"/>
</dbReference>
<evidence type="ECO:0000256" key="6">
    <source>
        <dbReference type="ARBA" id="ARBA00023136"/>
    </source>
</evidence>
<feature type="transmembrane region" description="Helical" evidence="7">
    <location>
        <begin position="292"/>
        <end position="312"/>
    </location>
</feature>
<evidence type="ECO:0000256" key="7">
    <source>
        <dbReference type="SAM" id="Phobius"/>
    </source>
</evidence>
<dbReference type="STRING" id="1297750.SAMN05444405_11227"/>
<keyword evidence="3" id="KW-1003">Cell membrane</keyword>
<keyword evidence="4 7" id="KW-0812">Transmembrane</keyword>
<dbReference type="GO" id="GO:0005886">
    <property type="term" value="C:plasma membrane"/>
    <property type="evidence" value="ECO:0007669"/>
    <property type="project" value="UniProtKB-SubCell"/>
</dbReference>
<feature type="transmembrane region" description="Helical" evidence="7">
    <location>
        <begin position="83"/>
        <end position="101"/>
    </location>
</feature>
<feature type="transmembrane region" description="Helical" evidence="7">
    <location>
        <begin position="173"/>
        <end position="195"/>
    </location>
</feature>
<feature type="transmembrane region" description="Helical" evidence="7">
    <location>
        <begin position="207"/>
        <end position="224"/>
    </location>
</feature>
<name>A0A1M5DNU1_9BACE</name>
<dbReference type="OrthoDB" id="9811391at2"/>
<feature type="transmembrane region" description="Helical" evidence="7">
    <location>
        <begin position="113"/>
        <end position="134"/>
    </location>
</feature>
<evidence type="ECO:0000256" key="2">
    <source>
        <dbReference type="ARBA" id="ARBA00007977"/>
    </source>
</evidence>
<feature type="transmembrane region" description="Helical" evidence="7">
    <location>
        <begin position="236"/>
        <end position="256"/>
    </location>
</feature>
<reference evidence="8 9" key="1">
    <citation type="submission" date="2016-11" db="EMBL/GenBank/DDBJ databases">
        <authorList>
            <person name="Jaros S."/>
            <person name="Januszkiewicz K."/>
            <person name="Wedrychowicz H."/>
        </authorList>
    </citation>
    <scope>NUCLEOTIDE SEQUENCE [LARGE SCALE GENOMIC DNA]</scope>
    <source>
        <strain evidence="8 9">DSM 26991</strain>
    </source>
</reference>
<dbReference type="EMBL" id="FQTV01000012">
    <property type="protein sequence ID" value="SHF68653.1"/>
    <property type="molecule type" value="Genomic_DNA"/>
</dbReference>
<keyword evidence="6 7" id="KW-0472">Membrane</keyword>
<comment type="subcellular location">
    <subcellularLocation>
        <location evidence="1">Cell membrane</location>
        <topology evidence="1">Multi-pass membrane protein</topology>
    </subcellularLocation>
</comment>
<evidence type="ECO:0000256" key="5">
    <source>
        <dbReference type="ARBA" id="ARBA00022989"/>
    </source>
</evidence>
<proteinExistence type="inferred from homology"/>
<accession>A0A1M5DNU1</accession>
<evidence type="ECO:0000256" key="1">
    <source>
        <dbReference type="ARBA" id="ARBA00004651"/>
    </source>
</evidence>
<protein>
    <submittedName>
        <fullName evidence="8">Conserved hypothetical integral membrane protein</fullName>
    </submittedName>
</protein>
<dbReference type="PANTHER" id="PTHR30106:SF1">
    <property type="entry name" value="UPF0324 MEMBRANE PROTEIN FN0533"/>
    <property type="match status" value="1"/>
</dbReference>
<dbReference type="Proteomes" id="UP000184509">
    <property type="component" value="Unassembled WGS sequence"/>
</dbReference>
<dbReference type="AlphaFoldDB" id="A0A1M5DNU1"/>
<dbReference type="Pfam" id="PF03601">
    <property type="entry name" value="Cons_hypoth698"/>
    <property type="match status" value="1"/>
</dbReference>
<organism evidence="8 9">
    <name type="scientific">Bacteroides luti</name>
    <dbReference type="NCBI Taxonomy" id="1297750"/>
    <lineage>
        <taxon>Bacteria</taxon>
        <taxon>Pseudomonadati</taxon>
        <taxon>Bacteroidota</taxon>
        <taxon>Bacteroidia</taxon>
        <taxon>Bacteroidales</taxon>
        <taxon>Bacteroidaceae</taxon>
        <taxon>Bacteroides</taxon>
    </lineage>
</organism>
<feature type="transmembrane region" description="Helical" evidence="7">
    <location>
        <begin position="14"/>
        <end position="45"/>
    </location>
</feature>
<sequence length="314" mass="33897">MDALVKFLKDNNKVIYVALLVFCFLPFVTPPVALLTGLVFALVCGKAFPKFNKQSSKYLLQFSVVGLGFGMNLHQAIASGKDGMIFTIISVVGTLLLGTFIARRMRVDKKTGYLISSGTAICGGSAIAAVAPVIKADDGQISVSLGTVFILNAIALFLFPVLGHLLGLTQHQFGLWSAIAIHDTSSVVGAGAAYGQEALQVATTVKLTRALWIIPVSIVTSFIFKSKSEKMYTPWFIFFFILAMLANTFFSLPAALTTSLVWLARKGLTLTLFFIGASLSRDVLKSVGFRPMLQGVFLWIVISISSLTYILFVG</sequence>
<dbReference type="InterPro" id="IPR018383">
    <property type="entry name" value="UPF0324_pro"/>
</dbReference>
<keyword evidence="5 7" id="KW-1133">Transmembrane helix</keyword>
<dbReference type="PANTHER" id="PTHR30106">
    <property type="entry name" value="INNER MEMBRANE PROTEIN YEIH-RELATED"/>
    <property type="match status" value="1"/>
</dbReference>
<gene>
    <name evidence="8" type="ORF">SAMN05444405_11227</name>
</gene>
<evidence type="ECO:0000313" key="9">
    <source>
        <dbReference type="Proteomes" id="UP000184509"/>
    </source>
</evidence>
<evidence type="ECO:0000256" key="4">
    <source>
        <dbReference type="ARBA" id="ARBA00022692"/>
    </source>
</evidence>